<dbReference type="PANTHER" id="PTHR21599">
    <property type="entry name" value="GLYCERATE KINASE"/>
    <property type="match status" value="1"/>
</dbReference>
<dbReference type="Gene3D" id="3.40.50.10350">
    <property type="entry name" value="Glycerate kinase, domain 1"/>
    <property type="match status" value="1"/>
</dbReference>
<name>A0AAE9SKX6_9SPIR</name>
<evidence type="ECO:0000256" key="2">
    <source>
        <dbReference type="ARBA" id="ARBA00022679"/>
    </source>
</evidence>
<dbReference type="NCBIfam" id="TIGR00045">
    <property type="entry name" value="glycerate kinase"/>
    <property type="match status" value="1"/>
</dbReference>
<dbReference type="Pfam" id="PF02595">
    <property type="entry name" value="Gly_kinase"/>
    <property type="match status" value="1"/>
</dbReference>
<sequence>MKKILLIPDSFKGTMSSSRICTLMKDAVKEIFPEAQTLSIPVADGGEGSVDAFLEAVGGIKKTVKVKNPFFEEMESFYGILKSEDSTAGKTAVIEMAACAGLPLAMGRLNPSLTTTYGVGELIADALKNGCTNIIIGLGGSATNDGGCGAAAALGVKFFDKDGKSFIPAGGTLKNIERIDMTGLNPLVKKAKFTAMCDIDNPLFGKNGAAYISAPQKGADPKMVEELDQGLQHLALVAGKTESLNSRSKAAEIAGAGAAGGMGYGMLIFLGSELKMGIEIVLDTVDFENKLDKTDFVFTGEGKLDRQSLRGKVIAGVAQRAKKKNVPVIAVVGDAEEEIDDIYKMGVSAVFSINRLAVPFSQAKKTAEADLTATMKDILRLIKVSQMYHT</sequence>
<dbReference type="InterPro" id="IPR018193">
    <property type="entry name" value="Glyc_kinase_flavodox-like_fold"/>
</dbReference>
<protein>
    <submittedName>
        <fullName evidence="5">Glycerate kinase</fullName>
    </submittedName>
</protein>
<comment type="similarity">
    <text evidence="1 4">Belongs to the glycerate kinase type-1 family.</text>
</comment>
<keyword evidence="3 4" id="KW-0418">Kinase</keyword>
<evidence type="ECO:0000256" key="4">
    <source>
        <dbReference type="PIRNR" id="PIRNR006078"/>
    </source>
</evidence>
<dbReference type="RefSeq" id="WP_255817970.1">
    <property type="nucleotide sequence ID" value="NZ_CP038804.1"/>
</dbReference>
<dbReference type="GO" id="GO:0031388">
    <property type="term" value="P:organic acid phosphorylation"/>
    <property type="evidence" value="ECO:0007669"/>
    <property type="project" value="UniProtKB-UniRule"/>
</dbReference>
<dbReference type="Proteomes" id="UP001058682">
    <property type="component" value="Chromosome"/>
</dbReference>
<dbReference type="PANTHER" id="PTHR21599:SF0">
    <property type="entry name" value="GLYCERATE KINASE"/>
    <property type="match status" value="1"/>
</dbReference>
<dbReference type="InterPro" id="IPR004381">
    <property type="entry name" value="Glycerate_kinase"/>
</dbReference>
<dbReference type="GO" id="GO:0008887">
    <property type="term" value="F:glycerate kinase activity"/>
    <property type="evidence" value="ECO:0007669"/>
    <property type="project" value="UniProtKB-UniRule"/>
</dbReference>
<dbReference type="SUPFAM" id="SSF110738">
    <property type="entry name" value="Glycerate kinase I"/>
    <property type="match status" value="1"/>
</dbReference>
<proteinExistence type="inferred from homology"/>
<dbReference type="PIRSF" id="PIRSF006078">
    <property type="entry name" value="GlxK"/>
    <property type="match status" value="1"/>
</dbReference>
<evidence type="ECO:0000256" key="3">
    <source>
        <dbReference type="ARBA" id="ARBA00022777"/>
    </source>
</evidence>
<keyword evidence="2 4" id="KW-0808">Transferase</keyword>
<organism evidence="5 6">
    <name type="scientific">Treponema putidum</name>
    <dbReference type="NCBI Taxonomy" id="221027"/>
    <lineage>
        <taxon>Bacteria</taxon>
        <taxon>Pseudomonadati</taxon>
        <taxon>Spirochaetota</taxon>
        <taxon>Spirochaetia</taxon>
        <taxon>Spirochaetales</taxon>
        <taxon>Treponemataceae</taxon>
        <taxon>Treponema</taxon>
    </lineage>
</organism>
<reference evidence="5" key="1">
    <citation type="submission" date="2019-04" db="EMBL/GenBank/DDBJ databases">
        <title>Whole genome sequencing of oral phylogroup 2 treponemes.</title>
        <authorList>
            <person name="Chan Y."/>
            <person name="Zeng H.H."/>
            <person name="Yu X.L."/>
            <person name="Leung W.K."/>
            <person name="Watt R.M."/>
        </authorList>
    </citation>
    <scope>NUCLEOTIDE SEQUENCE</scope>
    <source>
        <strain evidence="5">OMZ 835</strain>
    </source>
</reference>
<accession>A0AAE9SKX6</accession>
<dbReference type="AlphaFoldDB" id="A0AAE9SKX6"/>
<dbReference type="EMBL" id="CP038804">
    <property type="protein sequence ID" value="UTY34712.1"/>
    <property type="molecule type" value="Genomic_DNA"/>
</dbReference>
<dbReference type="InterPro" id="IPR036129">
    <property type="entry name" value="Glycerate_kinase_sf"/>
</dbReference>
<gene>
    <name evidence="5" type="ORF">E4N74_12405</name>
</gene>
<evidence type="ECO:0000313" key="6">
    <source>
        <dbReference type="Proteomes" id="UP001058682"/>
    </source>
</evidence>
<evidence type="ECO:0000256" key="1">
    <source>
        <dbReference type="ARBA" id="ARBA00006284"/>
    </source>
</evidence>
<dbReference type="InterPro" id="IPR018197">
    <property type="entry name" value="Glycerate_kinase_RE-like"/>
</dbReference>
<evidence type="ECO:0000313" key="5">
    <source>
        <dbReference type="EMBL" id="UTY34712.1"/>
    </source>
</evidence>
<dbReference type="Gene3D" id="3.90.1510.10">
    <property type="entry name" value="Glycerate kinase, domain 2"/>
    <property type="match status" value="1"/>
</dbReference>